<keyword id="KW-0903">Direct protein sequencing</keyword>
<proteinExistence type="evidence at protein level"/>
<sequence>APIKRGAAIPSVVVF</sequence>
<reference key="1">
    <citation type="journal article" date="1992" name="Mol. Reprod. Dev.">
        <title>Characterization of low Mr zona pellucida binding proteins from boar spermatozoa and seminal plasma.</title>
        <authorList>
            <person name="Parry R.V."/>
            <person name="Barker P.J."/>
            <person name="Jones R."/>
        </authorList>
    </citation>
    <scope>PROTEIN SEQUENCE</scope>
</reference>
<accession>Q9TRP0</accession>
<organism>
    <name type="scientific">Sus scrofa</name>
    <name type="common">Pig</name>
    <dbReference type="NCBI Taxonomy" id="9823"/>
    <lineage>
        <taxon>Eukaryota</taxon>
        <taxon>Metazoa</taxon>
        <taxon>Chordata</taxon>
        <taxon>Craniata</taxon>
        <taxon>Vertebrata</taxon>
        <taxon>Euteleostomi</taxon>
        <taxon>Mammalia</taxon>
        <taxon>Eutheria</taxon>
        <taxon>Laurasiatheria</taxon>
        <taxon>Artiodactyla</taxon>
        <taxon>Suina</taxon>
        <taxon>Suidae</taxon>
        <taxon>Sus</taxon>
    </lineage>
</organism>
<name>Q9TRP0_PIG</name>
<protein>
    <submittedName>
        <fullName>LOW MR zona pellucida binding protein</fullName>
    </submittedName>
</protein>